<dbReference type="RefSeq" id="WP_188363745.1">
    <property type="nucleotide sequence ID" value="NZ_BAABJF010000011.1"/>
</dbReference>
<accession>A0A917FJC6</accession>
<dbReference type="PANTHER" id="PTHR44196:SF1">
    <property type="entry name" value="DEHYDROGENASE_REDUCTASE SDR FAMILY MEMBER 7B"/>
    <property type="match status" value="1"/>
</dbReference>
<evidence type="ECO:0000256" key="1">
    <source>
        <dbReference type="ARBA" id="ARBA00006484"/>
    </source>
</evidence>
<keyword evidence="2" id="KW-0560">Oxidoreductase</keyword>
<dbReference type="PANTHER" id="PTHR44196">
    <property type="entry name" value="DEHYDROGENASE/REDUCTASE SDR FAMILY MEMBER 7B"/>
    <property type="match status" value="1"/>
</dbReference>
<reference evidence="4" key="2">
    <citation type="submission" date="2020-09" db="EMBL/GenBank/DDBJ databases">
        <authorList>
            <person name="Sun Q."/>
            <person name="Zhou Y."/>
        </authorList>
    </citation>
    <scope>NUCLEOTIDE SEQUENCE</scope>
    <source>
        <strain evidence="4">CGMCC 1.12181</strain>
    </source>
</reference>
<dbReference type="NCBIfam" id="NF006565">
    <property type="entry name" value="PRK09072.1"/>
    <property type="match status" value="1"/>
</dbReference>
<dbReference type="CDD" id="cd05233">
    <property type="entry name" value="SDR_c"/>
    <property type="match status" value="1"/>
</dbReference>
<gene>
    <name evidence="4" type="ORF">GCM10011365_01390</name>
</gene>
<dbReference type="Gene3D" id="3.40.50.720">
    <property type="entry name" value="NAD(P)-binding Rossmann-like Domain"/>
    <property type="match status" value="1"/>
</dbReference>
<name>A0A917FJC6_9GAMM</name>
<comment type="caution">
    <text evidence="4">The sequence shown here is derived from an EMBL/GenBank/DDBJ whole genome shotgun (WGS) entry which is preliminary data.</text>
</comment>
<evidence type="ECO:0000313" key="4">
    <source>
        <dbReference type="EMBL" id="GGF84189.1"/>
    </source>
</evidence>
<dbReference type="AlphaFoldDB" id="A0A917FJC6"/>
<keyword evidence="5" id="KW-1185">Reference proteome</keyword>
<dbReference type="EMBL" id="BMEO01000001">
    <property type="protein sequence ID" value="GGF84189.1"/>
    <property type="molecule type" value="Genomic_DNA"/>
</dbReference>
<dbReference type="InterPro" id="IPR036291">
    <property type="entry name" value="NAD(P)-bd_dom_sf"/>
</dbReference>
<protein>
    <submittedName>
        <fullName evidence="4">Short chain dehydrogenase</fullName>
    </submittedName>
</protein>
<proteinExistence type="inferred from homology"/>
<dbReference type="PRINTS" id="PR00080">
    <property type="entry name" value="SDRFAMILY"/>
</dbReference>
<dbReference type="InterPro" id="IPR002347">
    <property type="entry name" value="SDR_fam"/>
</dbReference>
<dbReference type="PROSITE" id="PS00061">
    <property type="entry name" value="ADH_SHORT"/>
    <property type="match status" value="1"/>
</dbReference>
<dbReference type="GO" id="GO:0016020">
    <property type="term" value="C:membrane"/>
    <property type="evidence" value="ECO:0007669"/>
    <property type="project" value="TreeGrafter"/>
</dbReference>
<dbReference type="PRINTS" id="PR00081">
    <property type="entry name" value="GDHRDH"/>
</dbReference>
<sequence length="274" mass="30069">MSQQDKQLWSESTVVITGATGGLGRALVERLNAAGAELILQGRNESILAQMIDDLDKPSGFVCGDLTDPAVLANLQESAEQATGRHRVLINNAAMNKPGFLRHQPDLALIKTIEVNLTVPILLSRHLLPWLSGGEQGRIVNIGSSFGGIGYPGFSSYCAAKFGLLGFSQALHRELCEEDIAVHYLAPRAMNTQINTASVKAMNKQLKNKDDKPEDIAAAIIRAIEKNQQQRFFGWPEKLFVKINSLLPGFVSRSINRDLPVIQQHLNQENSHEI</sequence>
<dbReference type="GO" id="GO:0016491">
    <property type="term" value="F:oxidoreductase activity"/>
    <property type="evidence" value="ECO:0007669"/>
    <property type="project" value="UniProtKB-KW"/>
</dbReference>
<evidence type="ECO:0000256" key="3">
    <source>
        <dbReference type="RuleBase" id="RU000363"/>
    </source>
</evidence>
<dbReference type="Proteomes" id="UP000605253">
    <property type="component" value="Unassembled WGS sequence"/>
</dbReference>
<dbReference type="InterPro" id="IPR020904">
    <property type="entry name" value="Sc_DH/Rdtase_CS"/>
</dbReference>
<reference evidence="4" key="1">
    <citation type="journal article" date="2014" name="Int. J. Syst. Evol. Microbiol.">
        <title>Complete genome sequence of Corynebacterium casei LMG S-19264T (=DSM 44701T), isolated from a smear-ripened cheese.</title>
        <authorList>
            <consortium name="US DOE Joint Genome Institute (JGI-PGF)"/>
            <person name="Walter F."/>
            <person name="Albersmeier A."/>
            <person name="Kalinowski J."/>
            <person name="Ruckert C."/>
        </authorList>
    </citation>
    <scope>NUCLEOTIDE SEQUENCE</scope>
    <source>
        <strain evidence="4">CGMCC 1.12181</strain>
    </source>
</reference>
<dbReference type="Pfam" id="PF00106">
    <property type="entry name" value="adh_short"/>
    <property type="match status" value="1"/>
</dbReference>
<evidence type="ECO:0000313" key="5">
    <source>
        <dbReference type="Proteomes" id="UP000605253"/>
    </source>
</evidence>
<evidence type="ECO:0000256" key="2">
    <source>
        <dbReference type="ARBA" id="ARBA00023002"/>
    </source>
</evidence>
<dbReference type="SUPFAM" id="SSF51735">
    <property type="entry name" value="NAD(P)-binding Rossmann-fold domains"/>
    <property type="match status" value="1"/>
</dbReference>
<organism evidence="4 5">
    <name type="scientific">Marinicella pacifica</name>
    <dbReference type="NCBI Taxonomy" id="1171543"/>
    <lineage>
        <taxon>Bacteria</taxon>
        <taxon>Pseudomonadati</taxon>
        <taxon>Pseudomonadota</taxon>
        <taxon>Gammaproteobacteria</taxon>
        <taxon>Lysobacterales</taxon>
        <taxon>Marinicellaceae</taxon>
        <taxon>Marinicella</taxon>
    </lineage>
</organism>
<comment type="similarity">
    <text evidence="1 3">Belongs to the short-chain dehydrogenases/reductases (SDR) family.</text>
</comment>